<dbReference type="Gene3D" id="2.170.150.10">
    <property type="entry name" value="Metal Binding Protein, Guanine Nucleotide Exchange Factor, Chain A"/>
    <property type="match status" value="1"/>
</dbReference>
<evidence type="ECO:0000313" key="5">
    <source>
        <dbReference type="Proteomes" id="UP001458880"/>
    </source>
</evidence>
<proteinExistence type="predicted"/>
<protein>
    <submittedName>
        <fullName evidence="4">Mss4 protein</fullName>
    </submittedName>
</protein>
<reference evidence="4 5" key="1">
    <citation type="journal article" date="2024" name="BMC Genomics">
        <title>De novo assembly and annotation of Popillia japonica's genome with initial clues to its potential as an invasive pest.</title>
        <authorList>
            <person name="Cucini C."/>
            <person name="Boschi S."/>
            <person name="Funari R."/>
            <person name="Cardaioli E."/>
            <person name="Iannotti N."/>
            <person name="Marturano G."/>
            <person name="Paoli F."/>
            <person name="Bruttini M."/>
            <person name="Carapelli A."/>
            <person name="Frati F."/>
            <person name="Nardi F."/>
        </authorList>
    </citation>
    <scope>NUCLEOTIDE SEQUENCE [LARGE SCALE GENOMIC DNA]</scope>
    <source>
        <strain evidence="4">DMR45628</strain>
    </source>
</reference>
<dbReference type="Proteomes" id="UP001458880">
    <property type="component" value="Unassembled WGS sequence"/>
</dbReference>
<dbReference type="PANTHER" id="PTHR13276">
    <property type="entry name" value="GUANINE NUCLEOTIDE EXCHANGE FACTOR MSS4"/>
    <property type="match status" value="1"/>
</dbReference>
<dbReference type="GO" id="GO:0007264">
    <property type="term" value="P:small GTPase-mediated signal transduction"/>
    <property type="evidence" value="ECO:0007669"/>
    <property type="project" value="InterPro"/>
</dbReference>
<accession>A0AAW1KJW0</accession>
<dbReference type="FunFam" id="2.170.150.10:FF:000005">
    <property type="entry name" value="Guanine nucleotide exchange factor MSS4"/>
    <property type="match status" value="1"/>
</dbReference>
<organism evidence="4 5">
    <name type="scientific">Popillia japonica</name>
    <name type="common">Japanese beetle</name>
    <dbReference type="NCBI Taxonomy" id="7064"/>
    <lineage>
        <taxon>Eukaryota</taxon>
        <taxon>Metazoa</taxon>
        <taxon>Ecdysozoa</taxon>
        <taxon>Arthropoda</taxon>
        <taxon>Hexapoda</taxon>
        <taxon>Insecta</taxon>
        <taxon>Pterygota</taxon>
        <taxon>Neoptera</taxon>
        <taxon>Endopterygota</taxon>
        <taxon>Coleoptera</taxon>
        <taxon>Polyphaga</taxon>
        <taxon>Scarabaeiformia</taxon>
        <taxon>Scarabaeidae</taxon>
        <taxon>Rutelinae</taxon>
        <taxon>Popillia</taxon>
    </lineage>
</organism>
<dbReference type="PANTHER" id="PTHR13276:SF0">
    <property type="entry name" value="GUANINE NUCLEOTIDE EXCHANGE FACTOR MSS4"/>
    <property type="match status" value="1"/>
</dbReference>
<dbReference type="EMBL" id="JASPKY010000221">
    <property type="protein sequence ID" value="KAK9719292.1"/>
    <property type="molecule type" value="Genomic_DNA"/>
</dbReference>
<dbReference type="InterPro" id="IPR011323">
    <property type="entry name" value="Mss4/transl-control_tumour"/>
</dbReference>
<dbReference type="GO" id="GO:0006892">
    <property type="term" value="P:post-Golgi vesicle-mediated transport"/>
    <property type="evidence" value="ECO:0007669"/>
    <property type="project" value="TreeGrafter"/>
</dbReference>
<evidence type="ECO:0000313" key="4">
    <source>
        <dbReference type="EMBL" id="KAK9719292.1"/>
    </source>
</evidence>
<keyword evidence="2" id="KW-0344">Guanine-nucleotide releasing factor</keyword>
<gene>
    <name evidence="4" type="ORF">QE152_g22720</name>
</gene>
<name>A0AAW1KJW0_POPJA</name>
<dbReference type="GO" id="GO:0005829">
    <property type="term" value="C:cytosol"/>
    <property type="evidence" value="ECO:0007669"/>
    <property type="project" value="TreeGrafter"/>
</dbReference>
<evidence type="ECO:0000256" key="1">
    <source>
        <dbReference type="ARBA" id="ARBA00022448"/>
    </source>
</evidence>
<dbReference type="InterPro" id="IPR007515">
    <property type="entry name" value="Mss4"/>
</dbReference>
<dbReference type="GO" id="GO:0008270">
    <property type="term" value="F:zinc ion binding"/>
    <property type="evidence" value="ECO:0007669"/>
    <property type="project" value="TreeGrafter"/>
</dbReference>
<dbReference type="GO" id="GO:0015031">
    <property type="term" value="P:protein transport"/>
    <property type="evidence" value="ECO:0007669"/>
    <property type="project" value="UniProtKB-KW"/>
</dbReference>
<dbReference type="Pfam" id="PF04421">
    <property type="entry name" value="Mss4"/>
    <property type="match status" value="1"/>
</dbReference>
<dbReference type="GO" id="GO:0005085">
    <property type="term" value="F:guanyl-nucleotide exchange factor activity"/>
    <property type="evidence" value="ECO:0007669"/>
    <property type="project" value="UniProtKB-KW"/>
</dbReference>
<dbReference type="GO" id="GO:0016020">
    <property type="term" value="C:membrane"/>
    <property type="evidence" value="ECO:0007669"/>
    <property type="project" value="TreeGrafter"/>
</dbReference>
<dbReference type="InterPro" id="IPR011057">
    <property type="entry name" value="Mss4-like_sf"/>
</dbReference>
<keyword evidence="3" id="KW-0653">Protein transport</keyword>
<comment type="caution">
    <text evidence="4">The sequence shown here is derived from an EMBL/GenBank/DDBJ whole genome shotgun (WGS) entry which is preliminary data.</text>
</comment>
<keyword evidence="5" id="KW-1185">Reference proteome</keyword>
<sequence>MPENSADYSQEIDNGKNLRSVICKFCTSIILTPSTASFSSFEFDLPLMSQRKNDGNVETETVTTFWIVNDMFTFQNVGFSHTIGDKKYLTCADCEAGPIGYHDLSEKKMEEITAFIPHFSKAQIAVGTIVTYKQIAVAA</sequence>
<keyword evidence="1" id="KW-0813">Transport</keyword>
<evidence type="ECO:0000256" key="2">
    <source>
        <dbReference type="ARBA" id="ARBA00022658"/>
    </source>
</evidence>
<dbReference type="SUPFAM" id="SSF51316">
    <property type="entry name" value="Mss4-like"/>
    <property type="match status" value="1"/>
</dbReference>
<evidence type="ECO:0000256" key="3">
    <source>
        <dbReference type="ARBA" id="ARBA00022927"/>
    </source>
</evidence>
<dbReference type="PROSITE" id="PS51796">
    <property type="entry name" value="MSS4"/>
    <property type="match status" value="1"/>
</dbReference>
<dbReference type="AlphaFoldDB" id="A0AAW1KJW0"/>